<dbReference type="Pfam" id="PF10874">
    <property type="entry name" value="DUF2746"/>
    <property type="match status" value="1"/>
</dbReference>
<dbReference type="EMBL" id="PDJC01000001">
    <property type="protein sequence ID" value="PFG16269.1"/>
    <property type="molecule type" value="Genomic_DNA"/>
</dbReference>
<sequence length="144" mass="15834">MPAAPAGTPWWAWLIATVIVVGVPALVTWLTQRRTRQDVTAIKEQVANTHTTNLREDLDRLSTALTEGLTKLGADHLAAVESIREDIGGLHSETRDLRKDIAGVRTDARQDRRAVAALREEQADAMKRAVEQHVSDCPLRNPAA</sequence>
<dbReference type="AlphaFoldDB" id="A0A2A9CRU5"/>
<evidence type="ECO:0000313" key="3">
    <source>
        <dbReference type="Proteomes" id="UP000226079"/>
    </source>
</evidence>
<evidence type="ECO:0000256" key="1">
    <source>
        <dbReference type="SAM" id="Phobius"/>
    </source>
</evidence>
<accession>A0A2A9CRU5</accession>
<dbReference type="InterPro" id="IPR022704">
    <property type="entry name" value="DUF2746"/>
</dbReference>
<dbReference type="Proteomes" id="UP000226079">
    <property type="component" value="Unassembled WGS sequence"/>
</dbReference>
<protein>
    <submittedName>
        <fullName evidence="2">Uncharacterized protein DUF2746</fullName>
    </submittedName>
</protein>
<keyword evidence="1" id="KW-0812">Transmembrane</keyword>
<evidence type="ECO:0000313" key="2">
    <source>
        <dbReference type="EMBL" id="PFG16269.1"/>
    </source>
</evidence>
<gene>
    <name evidence="2" type="ORF">ATK74_0803</name>
</gene>
<organism evidence="2 3">
    <name type="scientific">Propionicimonas paludicola</name>
    <dbReference type="NCBI Taxonomy" id="185243"/>
    <lineage>
        <taxon>Bacteria</taxon>
        <taxon>Bacillati</taxon>
        <taxon>Actinomycetota</taxon>
        <taxon>Actinomycetes</taxon>
        <taxon>Propionibacteriales</taxon>
        <taxon>Nocardioidaceae</taxon>
        <taxon>Propionicimonas</taxon>
    </lineage>
</organism>
<feature type="transmembrane region" description="Helical" evidence="1">
    <location>
        <begin position="12"/>
        <end position="30"/>
    </location>
</feature>
<keyword evidence="1" id="KW-1133">Transmembrane helix</keyword>
<keyword evidence="1" id="KW-0472">Membrane</keyword>
<reference evidence="2 3" key="1">
    <citation type="submission" date="2017-10" db="EMBL/GenBank/DDBJ databases">
        <title>Sequencing the genomes of 1000 actinobacteria strains.</title>
        <authorList>
            <person name="Klenk H.-P."/>
        </authorList>
    </citation>
    <scope>NUCLEOTIDE SEQUENCE [LARGE SCALE GENOMIC DNA]</scope>
    <source>
        <strain evidence="2 3">DSM 15597</strain>
    </source>
</reference>
<name>A0A2A9CRU5_9ACTN</name>
<dbReference type="RefSeq" id="WP_098459824.1">
    <property type="nucleotide sequence ID" value="NZ_PDJC01000001.1"/>
</dbReference>
<proteinExistence type="predicted"/>
<comment type="caution">
    <text evidence="2">The sequence shown here is derived from an EMBL/GenBank/DDBJ whole genome shotgun (WGS) entry which is preliminary data.</text>
</comment>
<keyword evidence="3" id="KW-1185">Reference proteome</keyword>
<dbReference type="OrthoDB" id="4250219at2"/>